<dbReference type="Proteomes" id="UP000289805">
    <property type="component" value="Unassembled WGS sequence"/>
</dbReference>
<comment type="caution">
    <text evidence="2">The sequence shown here is derived from an EMBL/GenBank/DDBJ whole genome shotgun (WGS) entry which is preliminary data.</text>
</comment>
<keyword evidence="4" id="KW-1185">Reference proteome</keyword>
<evidence type="ECO:0000313" key="2">
    <source>
        <dbReference type="EMBL" id="RXR29737.1"/>
    </source>
</evidence>
<evidence type="ECO:0000313" key="3">
    <source>
        <dbReference type="Proteomes" id="UP000289805"/>
    </source>
</evidence>
<dbReference type="AlphaFoldDB" id="A0A4Q1KJ94"/>
<dbReference type="EMBL" id="SDJR01000016">
    <property type="protein sequence ID" value="RXR21726.1"/>
    <property type="molecule type" value="Genomic_DNA"/>
</dbReference>
<dbReference type="Proteomes" id="UP000290517">
    <property type="component" value="Unassembled WGS sequence"/>
</dbReference>
<dbReference type="RefSeq" id="WP_030153496.1">
    <property type="nucleotide sequence ID" value="NZ_JOFV01000025.1"/>
</dbReference>
<name>A0A4Q1KJ94_9CELL</name>
<accession>A0A4Q1KJ94</accession>
<protein>
    <submittedName>
        <fullName evidence="2">Uncharacterized protein</fullName>
    </submittedName>
</protein>
<proteinExistence type="predicted"/>
<dbReference type="EMBL" id="SDJQ01000032">
    <property type="protein sequence ID" value="RXR29737.1"/>
    <property type="molecule type" value="Genomic_DNA"/>
</dbReference>
<sequence>MADITRCKDCLADIVWLTTITGHRMPFNATEFDGATGSDIGERWYIHRTRGAIPQDIAQGIPKNAPFLTRHRCIQSRISTGTTQLGWWTEINRQPGPRMADFPIEAPWRYDYRWASNYVHIARHAYMAICSARLPGMNSDREADRMESMPVCPKCMHLYTSGMAALQREAMRKPHSESQH</sequence>
<evidence type="ECO:0000313" key="4">
    <source>
        <dbReference type="Proteomes" id="UP000290517"/>
    </source>
</evidence>
<gene>
    <name evidence="1" type="ORF">EQW73_17695</name>
    <name evidence="2" type="ORF">EQW78_17615</name>
</gene>
<reference evidence="3 4" key="1">
    <citation type="submission" date="2019-01" db="EMBL/GenBank/DDBJ databases">
        <title>Oerskovia turbata Genome sequencing and assembly.</title>
        <authorList>
            <person name="Dou T."/>
        </authorList>
    </citation>
    <scope>NUCLEOTIDE SEQUENCE [LARGE SCALE GENOMIC DNA]</scope>
    <source>
        <strain evidence="2 3">JCM12123</strain>
        <strain evidence="1 4">JCM3160</strain>
    </source>
</reference>
<organism evidence="2 3">
    <name type="scientific">Oerskovia turbata</name>
    <dbReference type="NCBI Taxonomy" id="1713"/>
    <lineage>
        <taxon>Bacteria</taxon>
        <taxon>Bacillati</taxon>
        <taxon>Actinomycetota</taxon>
        <taxon>Actinomycetes</taxon>
        <taxon>Micrococcales</taxon>
        <taxon>Cellulomonadaceae</taxon>
        <taxon>Oerskovia</taxon>
    </lineage>
</organism>
<evidence type="ECO:0000313" key="1">
    <source>
        <dbReference type="EMBL" id="RXR21726.1"/>
    </source>
</evidence>